<evidence type="ECO:0000256" key="6">
    <source>
        <dbReference type="PROSITE-ProRule" id="PRU00339"/>
    </source>
</evidence>
<gene>
    <name evidence="10" type="ORF">FO442_13430</name>
</gene>
<dbReference type="RefSeq" id="WP_144333714.1">
    <property type="nucleotide sequence ID" value="NZ_VLPL01000006.1"/>
</dbReference>
<accession>A0A556MQ66</accession>
<proteinExistence type="inferred from homology"/>
<keyword evidence="7" id="KW-0812">Transmembrane</keyword>
<feature type="repeat" description="TPR" evidence="6">
    <location>
        <begin position="202"/>
        <end position="235"/>
    </location>
</feature>
<dbReference type="EMBL" id="VLPL01000006">
    <property type="protein sequence ID" value="TSJ42083.1"/>
    <property type="molecule type" value="Genomic_DNA"/>
</dbReference>
<feature type="domain" description="PPM-type phosphatase" evidence="9">
    <location>
        <begin position="415"/>
        <end position="645"/>
    </location>
</feature>
<keyword evidence="2" id="KW-0963">Cytoplasm</keyword>
<dbReference type="SMART" id="SM00331">
    <property type="entry name" value="PP2C_SIG"/>
    <property type="match status" value="1"/>
</dbReference>
<evidence type="ECO:0000256" key="7">
    <source>
        <dbReference type="SAM" id="Phobius"/>
    </source>
</evidence>
<feature type="signal peptide" evidence="8">
    <location>
        <begin position="1"/>
        <end position="20"/>
    </location>
</feature>
<dbReference type="InterPro" id="IPR051476">
    <property type="entry name" value="Bac_ResReg_Asp_Phosphatase"/>
</dbReference>
<dbReference type="SUPFAM" id="SSF81606">
    <property type="entry name" value="PP2C-like"/>
    <property type="match status" value="1"/>
</dbReference>
<dbReference type="InterPro" id="IPR011990">
    <property type="entry name" value="TPR-like_helical_dom_sf"/>
</dbReference>
<keyword evidence="11" id="KW-1185">Reference proteome</keyword>
<comment type="caution">
    <text evidence="10">The sequence shown here is derived from an EMBL/GenBank/DDBJ whole genome shotgun (WGS) entry which is preliminary data.</text>
</comment>
<evidence type="ECO:0000259" key="9">
    <source>
        <dbReference type="SMART" id="SM00331"/>
    </source>
</evidence>
<sequence length="645" mass="73707">MKKIGYLLFLLLFPNLYSSAQTDMKKLWKIVNNEGKADTIRLEAMLEICMYGYLYTYPDSASFYADQLYAMAGKMHSRKYQAAAWNVQGASYSLRGDNTRAITYFTRSLKIMESLKDQKGIASCLNNIGVIYNEQGKYRKAGEYYQRALIINKQRGDSSSIALSYSNLGNIYRYRKNYSKAIDYHQKSIAIYQSLRDDYSLGMSFHFIGVTYFDMGDYQKALEFNEKSIPYYEKSENLLGLPEVLNILGKIYDKKGDLQKAIQYNKEALELAKKVDAAAAMRESSLSLYEDYKKLGKFRDALEMHELYIRMRDKVTNEESQQELIRQELSYEFEKQQAIDKKEHEKRLAVQKVILFSVIGGSLLVLVFAVIVINRLRITRKQKAIIERQKDLVEEKQKEILDSITYAKRLQDAILPPIDIFKDHFPESFILYKPKDIVAGDFYWMEKTGNLILVAVADCTGHGVPGALVSVVCSTALNRAVMEFGLTAPGKILDKTREIVLETFAKSPKDVKDGMDISLASINTKTLEIEWAGANNPLWYVSNEELHVITADKQPIGSSFDPQPFKTHQLQLQKGDLVFLFTDGYADQFGGEKGKKFKYTPLKELLLKNAPLPMSSQEARLESTFENWKSGIEQVDDVCIMGIRV</sequence>
<dbReference type="Pfam" id="PF13181">
    <property type="entry name" value="TPR_8"/>
    <property type="match status" value="1"/>
</dbReference>
<dbReference type="Pfam" id="PF07228">
    <property type="entry name" value="SpoIIE"/>
    <property type="match status" value="1"/>
</dbReference>
<feature type="repeat" description="TPR" evidence="6">
    <location>
        <begin position="122"/>
        <end position="155"/>
    </location>
</feature>
<evidence type="ECO:0000256" key="8">
    <source>
        <dbReference type="SAM" id="SignalP"/>
    </source>
</evidence>
<comment type="subcellular location">
    <subcellularLocation>
        <location evidence="1">Cytoplasm</location>
    </subcellularLocation>
</comment>
<evidence type="ECO:0000313" key="10">
    <source>
        <dbReference type="EMBL" id="TSJ42083.1"/>
    </source>
</evidence>
<dbReference type="SMART" id="SM00028">
    <property type="entry name" value="TPR"/>
    <property type="match status" value="5"/>
</dbReference>
<feature type="transmembrane region" description="Helical" evidence="7">
    <location>
        <begin position="353"/>
        <end position="373"/>
    </location>
</feature>
<feature type="repeat" description="TPR" evidence="6">
    <location>
        <begin position="162"/>
        <end position="195"/>
    </location>
</feature>
<reference evidence="10 11" key="1">
    <citation type="submission" date="2019-07" db="EMBL/GenBank/DDBJ databases">
        <authorList>
            <person name="Huq M.A."/>
        </authorList>
    </citation>
    <scope>NUCLEOTIDE SEQUENCE [LARGE SCALE GENOMIC DNA]</scope>
    <source>
        <strain evidence="10 11">MAH-3</strain>
    </source>
</reference>
<dbReference type="PANTHER" id="PTHR46630">
    <property type="entry name" value="TETRATRICOPEPTIDE REPEAT PROTEIN 29"/>
    <property type="match status" value="1"/>
</dbReference>
<dbReference type="AlphaFoldDB" id="A0A556MQ66"/>
<comment type="similarity">
    <text evidence="5">Belongs to the Rap family.</text>
</comment>
<dbReference type="PANTHER" id="PTHR46630:SF1">
    <property type="entry name" value="TETRATRICOPEPTIDE REPEAT PROTEIN 29"/>
    <property type="match status" value="1"/>
</dbReference>
<evidence type="ECO:0000313" key="11">
    <source>
        <dbReference type="Proteomes" id="UP000316008"/>
    </source>
</evidence>
<keyword evidence="7" id="KW-0472">Membrane</keyword>
<evidence type="ECO:0000256" key="3">
    <source>
        <dbReference type="ARBA" id="ARBA00022737"/>
    </source>
</evidence>
<protein>
    <submittedName>
        <fullName evidence="10">Tetratricopeptide repeat protein</fullName>
    </submittedName>
</protein>
<keyword evidence="7" id="KW-1133">Transmembrane helix</keyword>
<feature type="repeat" description="TPR" evidence="6">
    <location>
        <begin position="242"/>
        <end position="275"/>
    </location>
</feature>
<evidence type="ECO:0000256" key="4">
    <source>
        <dbReference type="ARBA" id="ARBA00022803"/>
    </source>
</evidence>
<dbReference type="InterPro" id="IPR036457">
    <property type="entry name" value="PPM-type-like_dom_sf"/>
</dbReference>
<dbReference type="Pfam" id="PF13424">
    <property type="entry name" value="TPR_12"/>
    <property type="match status" value="2"/>
</dbReference>
<dbReference type="Gene3D" id="1.25.40.10">
    <property type="entry name" value="Tetratricopeptide repeat domain"/>
    <property type="match status" value="2"/>
</dbReference>
<dbReference type="InterPro" id="IPR019734">
    <property type="entry name" value="TPR_rpt"/>
</dbReference>
<dbReference type="Proteomes" id="UP000316008">
    <property type="component" value="Unassembled WGS sequence"/>
</dbReference>
<evidence type="ECO:0000256" key="2">
    <source>
        <dbReference type="ARBA" id="ARBA00022490"/>
    </source>
</evidence>
<keyword evidence="3" id="KW-0677">Repeat</keyword>
<keyword evidence="4 6" id="KW-0802">TPR repeat</keyword>
<dbReference type="Gene3D" id="3.60.40.10">
    <property type="entry name" value="PPM-type phosphatase domain"/>
    <property type="match status" value="1"/>
</dbReference>
<feature type="repeat" description="TPR" evidence="6">
    <location>
        <begin position="82"/>
        <end position="115"/>
    </location>
</feature>
<dbReference type="PROSITE" id="PS50005">
    <property type="entry name" value="TPR"/>
    <property type="match status" value="5"/>
</dbReference>
<dbReference type="InterPro" id="IPR001932">
    <property type="entry name" value="PPM-type_phosphatase-like_dom"/>
</dbReference>
<keyword evidence="8" id="KW-0732">Signal</keyword>
<evidence type="ECO:0000256" key="1">
    <source>
        <dbReference type="ARBA" id="ARBA00004496"/>
    </source>
</evidence>
<dbReference type="OrthoDB" id="1119265at2"/>
<feature type="chain" id="PRO_5022070860" evidence="8">
    <location>
        <begin position="21"/>
        <end position="645"/>
    </location>
</feature>
<organism evidence="10 11">
    <name type="scientific">Fluviicola chungangensis</name>
    <dbReference type="NCBI Taxonomy" id="2597671"/>
    <lineage>
        <taxon>Bacteria</taxon>
        <taxon>Pseudomonadati</taxon>
        <taxon>Bacteroidota</taxon>
        <taxon>Flavobacteriia</taxon>
        <taxon>Flavobacteriales</taxon>
        <taxon>Crocinitomicaceae</taxon>
        <taxon>Fluviicola</taxon>
    </lineage>
</organism>
<dbReference type="GO" id="GO:0005737">
    <property type="term" value="C:cytoplasm"/>
    <property type="evidence" value="ECO:0007669"/>
    <property type="project" value="UniProtKB-SubCell"/>
</dbReference>
<evidence type="ECO:0000256" key="5">
    <source>
        <dbReference type="ARBA" id="ARBA00038253"/>
    </source>
</evidence>
<name>A0A556MQ66_9FLAO</name>
<dbReference type="SUPFAM" id="SSF48452">
    <property type="entry name" value="TPR-like"/>
    <property type="match status" value="1"/>
</dbReference>